<evidence type="ECO:0000313" key="12">
    <source>
        <dbReference type="Proteomes" id="UP000703038"/>
    </source>
</evidence>
<feature type="domain" description="ABC transporter" evidence="10">
    <location>
        <begin position="13"/>
        <end position="247"/>
    </location>
</feature>
<dbReference type="SUPFAM" id="SSF52540">
    <property type="entry name" value="P-loop containing nucleoside triphosphate hydrolases"/>
    <property type="match status" value="1"/>
</dbReference>
<dbReference type="InterPro" id="IPR003593">
    <property type="entry name" value="AAA+_ATPase"/>
</dbReference>
<dbReference type="InterPro" id="IPR027417">
    <property type="entry name" value="P-loop_NTPase"/>
</dbReference>
<dbReference type="PANTHER" id="PTHR42711:SF19">
    <property type="entry name" value="DOXORUBICIN RESISTANCE ATP-BINDING PROTEIN DRRA"/>
    <property type="match status" value="1"/>
</dbReference>
<keyword evidence="6" id="KW-1278">Translocase</keyword>
<sequence>MTAGLSGGATLAVDVRSLVKDYTGRRNTHRALDGVDLTAAAGQVTAVLGPNGAGKTTTVRIVATLIRPTSGSVHVAGVDAVKDPRTVRGLIGLSGQYAAVDGRLTGYENLRMLGRLYGLSSRDARARARELLTRFRLDDTGTRSVSTFSGGMRRRLDLAGALVARPPLIVLDEPTTGLDPRSRNDMWDIVTDLKADGTAVLLTTQYLEEADRLADAIVVVDGGVVVARGTPSDLKSRVRPPSVEVRLADPRDLRLAADLLPRMNFRVHRASASAGWFTVDAPWGSESMVDVLSRLHGTGIRVGDARVNVPDLNDVFFQSTGSASPAAPSLATATA</sequence>
<evidence type="ECO:0000259" key="10">
    <source>
        <dbReference type="PROSITE" id="PS50893"/>
    </source>
</evidence>
<proteinExistence type="inferred from homology"/>
<dbReference type="Gene3D" id="3.40.50.300">
    <property type="entry name" value="P-loop containing nucleotide triphosphate hydrolases"/>
    <property type="match status" value="1"/>
</dbReference>
<evidence type="ECO:0000256" key="3">
    <source>
        <dbReference type="ARBA" id="ARBA00022475"/>
    </source>
</evidence>
<dbReference type="InterPro" id="IPR005894">
    <property type="entry name" value="DrrA"/>
</dbReference>
<evidence type="ECO:0000256" key="4">
    <source>
        <dbReference type="ARBA" id="ARBA00022741"/>
    </source>
</evidence>
<name>A0ABS2KRA6_9NOCA</name>
<comment type="subcellular location">
    <subcellularLocation>
        <location evidence="1">Cell membrane</location>
        <topology evidence="1">Peripheral membrane protein</topology>
        <orientation evidence="1">Cytoplasmic side</orientation>
    </subcellularLocation>
</comment>
<keyword evidence="5 11" id="KW-0067">ATP-binding</keyword>
<dbReference type="InterPro" id="IPR003439">
    <property type="entry name" value="ABC_transporter-like_ATP-bd"/>
</dbReference>
<gene>
    <name evidence="11" type="ORF">JOE42_000888</name>
</gene>
<reference evidence="11 12" key="1">
    <citation type="submission" date="2021-01" db="EMBL/GenBank/DDBJ databases">
        <title>Genomics of switchgrass bacterial isolates.</title>
        <authorList>
            <person name="Shade A."/>
        </authorList>
    </citation>
    <scope>NUCLEOTIDE SEQUENCE [LARGE SCALE GENOMIC DNA]</scope>
    <source>
        <strain evidence="11 12">PvP111</strain>
    </source>
</reference>
<keyword evidence="12" id="KW-1185">Reference proteome</keyword>
<dbReference type="GO" id="GO:0005524">
    <property type="term" value="F:ATP binding"/>
    <property type="evidence" value="ECO:0007669"/>
    <property type="project" value="UniProtKB-KW"/>
</dbReference>
<keyword evidence="7" id="KW-0472">Membrane</keyword>
<dbReference type="SMART" id="SM00382">
    <property type="entry name" value="AAA"/>
    <property type="match status" value="1"/>
</dbReference>
<keyword evidence="8" id="KW-0046">Antibiotic resistance</keyword>
<organism evidence="11 12">
    <name type="scientific">Rhodococcoides corynebacterioides</name>
    <dbReference type="NCBI Taxonomy" id="53972"/>
    <lineage>
        <taxon>Bacteria</taxon>
        <taxon>Bacillati</taxon>
        <taxon>Actinomycetota</taxon>
        <taxon>Actinomycetes</taxon>
        <taxon>Mycobacteriales</taxon>
        <taxon>Nocardiaceae</taxon>
        <taxon>Rhodococcoides</taxon>
    </lineage>
</organism>
<protein>
    <submittedName>
        <fullName evidence="11">ABC-2 type transport system ATP-binding protein</fullName>
    </submittedName>
</protein>
<comment type="caution">
    <text evidence="11">The sequence shown here is derived from an EMBL/GenBank/DDBJ whole genome shotgun (WGS) entry which is preliminary data.</text>
</comment>
<evidence type="ECO:0000256" key="1">
    <source>
        <dbReference type="ARBA" id="ARBA00004413"/>
    </source>
</evidence>
<evidence type="ECO:0000256" key="2">
    <source>
        <dbReference type="ARBA" id="ARBA00022448"/>
    </source>
</evidence>
<evidence type="ECO:0000256" key="7">
    <source>
        <dbReference type="ARBA" id="ARBA00023136"/>
    </source>
</evidence>
<dbReference type="PROSITE" id="PS00211">
    <property type="entry name" value="ABC_TRANSPORTER_1"/>
    <property type="match status" value="1"/>
</dbReference>
<evidence type="ECO:0000313" key="11">
    <source>
        <dbReference type="EMBL" id="MBM7414155.1"/>
    </source>
</evidence>
<dbReference type="InterPro" id="IPR017871">
    <property type="entry name" value="ABC_transporter-like_CS"/>
</dbReference>
<dbReference type="Pfam" id="PF00005">
    <property type="entry name" value="ABC_tran"/>
    <property type="match status" value="1"/>
</dbReference>
<evidence type="ECO:0000256" key="6">
    <source>
        <dbReference type="ARBA" id="ARBA00022967"/>
    </source>
</evidence>
<dbReference type="InterPro" id="IPR050763">
    <property type="entry name" value="ABC_transporter_ATP-binding"/>
</dbReference>
<evidence type="ECO:0000256" key="9">
    <source>
        <dbReference type="ARBA" id="ARBA00049985"/>
    </source>
</evidence>
<dbReference type="Proteomes" id="UP000703038">
    <property type="component" value="Unassembled WGS sequence"/>
</dbReference>
<dbReference type="PANTHER" id="PTHR42711">
    <property type="entry name" value="ABC TRANSPORTER ATP-BINDING PROTEIN"/>
    <property type="match status" value="1"/>
</dbReference>
<dbReference type="NCBIfam" id="TIGR01188">
    <property type="entry name" value="drrA"/>
    <property type="match status" value="1"/>
</dbReference>
<comment type="similarity">
    <text evidence="9">Belongs to the ABC transporter superfamily. Drug exporter-1 (DrugE1) (TC 3.A.1.105) family.</text>
</comment>
<keyword evidence="4" id="KW-0547">Nucleotide-binding</keyword>
<keyword evidence="3" id="KW-1003">Cell membrane</keyword>
<dbReference type="PROSITE" id="PS50893">
    <property type="entry name" value="ABC_TRANSPORTER_2"/>
    <property type="match status" value="1"/>
</dbReference>
<dbReference type="EMBL" id="JAFBBK010000001">
    <property type="protein sequence ID" value="MBM7414155.1"/>
    <property type="molecule type" value="Genomic_DNA"/>
</dbReference>
<accession>A0ABS2KRA6</accession>
<evidence type="ECO:0000256" key="8">
    <source>
        <dbReference type="ARBA" id="ARBA00023251"/>
    </source>
</evidence>
<evidence type="ECO:0000256" key="5">
    <source>
        <dbReference type="ARBA" id="ARBA00022840"/>
    </source>
</evidence>
<dbReference type="RefSeq" id="WP_204870854.1">
    <property type="nucleotide sequence ID" value="NZ_JAFBBK010000001.1"/>
</dbReference>
<keyword evidence="2" id="KW-0813">Transport</keyword>